<evidence type="ECO:0000259" key="5">
    <source>
        <dbReference type="PROSITE" id="PS51770"/>
    </source>
</evidence>
<dbReference type="InterPro" id="IPR006683">
    <property type="entry name" value="Thioestr_dom"/>
</dbReference>
<dbReference type="CDD" id="cd03442">
    <property type="entry name" value="BFIT_BACH"/>
    <property type="match status" value="1"/>
</dbReference>
<keyword evidence="7" id="KW-1185">Reference proteome</keyword>
<dbReference type="Gene3D" id="3.10.129.10">
    <property type="entry name" value="Hotdog Thioesterase"/>
    <property type="match status" value="1"/>
</dbReference>
<evidence type="ECO:0000256" key="1">
    <source>
        <dbReference type="ARBA" id="ARBA00010458"/>
    </source>
</evidence>
<dbReference type="InterPro" id="IPR040170">
    <property type="entry name" value="Cytosol_ACT"/>
</dbReference>
<evidence type="ECO:0000313" key="7">
    <source>
        <dbReference type="Proteomes" id="UP001196870"/>
    </source>
</evidence>
<comment type="caution">
    <text evidence="6">The sequence shown here is derived from an EMBL/GenBank/DDBJ whole genome shotgun (WGS) entry which is preliminary data.</text>
</comment>
<name>A0ABS5F0C5_9PROT</name>
<evidence type="ECO:0000256" key="3">
    <source>
        <dbReference type="PROSITE-ProRule" id="PRU01106"/>
    </source>
</evidence>
<comment type="similarity">
    <text evidence="1">Belongs to the acyl coenzyme A hydrolase family.</text>
</comment>
<dbReference type="PROSITE" id="PS51770">
    <property type="entry name" value="HOTDOG_ACOT"/>
    <property type="match status" value="1"/>
</dbReference>
<protein>
    <submittedName>
        <fullName evidence="6">Acyl-CoA thioesterase</fullName>
    </submittedName>
</protein>
<evidence type="ECO:0000256" key="2">
    <source>
        <dbReference type="ARBA" id="ARBA00022801"/>
    </source>
</evidence>
<dbReference type="SUPFAM" id="SSF54637">
    <property type="entry name" value="Thioesterase/thiol ester dehydrase-isomerase"/>
    <property type="match status" value="1"/>
</dbReference>
<dbReference type="EMBL" id="JAAGBB010000019">
    <property type="protein sequence ID" value="MBR0665989.1"/>
    <property type="molecule type" value="Genomic_DNA"/>
</dbReference>
<dbReference type="PANTHER" id="PTHR11049">
    <property type="entry name" value="ACYL COENZYME A THIOESTER HYDROLASE"/>
    <property type="match status" value="1"/>
</dbReference>
<dbReference type="InterPro" id="IPR029069">
    <property type="entry name" value="HotDog_dom_sf"/>
</dbReference>
<feature type="domain" description="HotDog ACOT-type" evidence="5">
    <location>
        <begin position="24"/>
        <end position="136"/>
    </location>
</feature>
<dbReference type="PANTHER" id="PTHR11049:SF5">
    <property type="entry name" value="ACYL-COA THIOESTER HYDROLASE YCIA"/>
    <property type="match status" value="1"/>
</dbReference>
<keyword evidence="2 3" id="KW-0378">Hydrolase</keyword>
<feature type="region of interest" description="Disordered" evidence="4">
    <location>
        <begin position="1"/>
        <end position="20"/>
    </location>
</feature>
<organism evidence="6 7">
    <name type="scientific">Plastoroseomonas hellenica</name>
    <dbReference type="NCBI Taxonomy" id="2687306"/>
    <lineage>
        <taxon>Bacteria</taxon>
        <taxon>Pseudomonadati</taxon>
        <taxon>Pseudomonadota</taxon>
        <taxon>Alphaproteobacteria</taxon>
        <taxon>Acetobacterales</taxon>
        <taxon>Acetobacteraceae</taxon>
        <taxon>Plastoroseomonas</taxon>
    </lineage>
</organism>
<accession>A0ABS5F0C5</accession>
<dbReference type="InterPro" id="IPR033120">
    <property type="entry name" value="HOTDOG_ACOT"/>
</dbReference>
<dbReference type="Pfam" id="PF03061">
    <property type="entry name" value="4HBT"/>
    <property type="match status" value="1"/>
</dbReference>
<evidence type="ECO:0000256" key="4">
    <source>
        <dbReference type="SAM" id="MobiDB-lite"/>
    </source>
</evidence>
<dbReference type="Proteomes" id="UP001196870">
    <property type="component" value="Unassembled WGS sequence"/>
</dbReference>
<sequence length="151" mass="15968">MGSTHVSPPKVSAPKQELPPVAEPRGELAARHLAMPAHTNPAGDIFGGWIMASMDEAAAMAVAKLVEGRAVTVAVSSMVFIQPVKVGDSVCFYADVKRVGRSSITLDVEVWVLRRGCGERVKVTEAEFTFVAVDEDGQPRPLKSPQAASAA</sequence>
<proteinExistence type="inferred from homology"/>
<gene>
    <name evidence="6" type="ORF">GXW71_16640</name>
</gene>
<reference evidence="7" key="1">
    <citation type="journal article" date="2021" name="Syst. Appl. Microbiol.">
        <title>Roseomonas hellenica sp. nov., isolated from roots of wild-growing Alkanna tinctoria.</title>
        <authorList>
            <person name="Rat A."/>
            <person name="Naranjo H.D."/>
            <person name="Lebbe L."/>
            <person name="Cnockaert M."/>
            <person name="Krigas N."/>
            <person name="Grigoriadou K."/>
            <person name="Maloupa E."/>
            <person name="Willems A."/>
        </authorList>
    </citation>
    <scope>NUCLEOTIDE SEQUENCE [LARGE SCALE GENOMIC DNA]</scope>
    <source>
        <strain evidence="7">LMG 31523</strain>
    </source>
</reference>
<evidence type="ECO:0000313" key="6">
    <source>
        <dbReference type="EMBL" id="MBR0665989.1"/>
    </source>
</evidence>